<accession>A0A8X6YT81</accession>
<evidence type="ECO:0000313" key="1">
    <source>
        <dbReference type="EMBL" id="GFY78820.1"/>
    </source>
</evidence>
<evidence type="ECO:0000313" key="2">
    <source>
        <dbReference type="Proteomes" id="UP000886998"/>
    </source>
</evidence>
<name>A0A8X6YT81_9ARAC</name>
<protein>
    <submittedName>
        <fullName evidence="1">Uncharacterized protein</fullName>
    </submittedName>
</protein>
<comment type="caution">
    <text evidence="1">The sequence shown here is derived from an EMBL/GenBank/DDBJ whole genome shotgun (WGS) entry which is preliminary data.</text>
</comment>
<organism evidence="1 2">
    <name type="scientific">Trichonephila inaurata madagascariensis</name>
    <dbReference type="NCBI Taxonomy" id="2747483"/>
    <lineage>
        <taxon>Eukaryota</taxon>
        <taxon>Metazoa</taxon>
        <taxon>Ecdysozoa</taxon>
        <taxon>Arthropoda</taxon>
        <taxon>Chelicerata</taxon>
        <taxon>Arachnida</taxon>
        <taxon>Araneae</taxon>
        <taxon>Araneomorphae</taxon>
        <taxon>Entelegynae</taxon>
        <taxon>Araneoidea</taxon>
        <taxon>Nephilidae</taxon>
        <taxon>Trichonephila</taxon>
        <taxon>Trichonephila inaurata</taxon>
    </lineage>
</organism>
<dbReference type="OrthoDB" id="6434851at2759"/>
<dbReference type="EMBL" id="BMAV01023229">
    <property type="protein sequence ID" value="GFY78820.1"/>
    <property type="molecule type" value="Genomic_DNA"/>
</dbReference>
<reference evidence="1" key="1">
    <citation type="submission" date="2020-08" db="EMBL/GenBank/DDBJ databases">
        <title>Multicomponent nature underlies the extraordinary mechanical properties of spider dragline silk.</title>
        <authorList>
            <person name="Kono N."/>
            <person name="Nakamura H."/>
            <person name="Mori M."/>
            <person name="Yoshida Y."/>
            <person name="Ohtoshi R."/>
            <person name="Malay A.D."/>
            <person name="Moran D.A.P."/>
            <person name="Tomita M."/>
            <person name="Numata K."/>
            <person name="Arakawa K."/>
        </authorList>
    </citation>
    <scope>NUCLEOTIDE SEQUENCE</scope>
</reference>
<proteinExistence type="predicted"/>
<gene>
    <name evidence="1" type="ORF">TNIN_224421</name>
</gene>
<dbReference type="AlphaFoldDB" id="A0A8X6YT81"/>
<dbReference type="Proteomes" id="UP000886998">
    <property type="component" value="Unassembled WGS sequence"/>
</dbReference>
<sequence length="119" mass="13512">MFKNCRKEDLRIVALELGETVAEKVAIVELTEIIKEKRKTVNRDLFVLSVKRGIIKRFIIQGERKTRNVEQYDLSIPVKKIVQVELLNLIYSVILAAIATSSVPPRSAKLKLGNPEPTK</sequence>
<keyword evidence="2" id="KW-1185">Reference proteome</keyword>